<comment type="function">
    <text evidence="11">DNA-dependent RNA polymerase catalyzes the transcription of DNA into RNA using the four ribonucleoside triphosphates as substrates.</text>
</comment>
<dbReference type="GO" id="GO:0046983">
    <property type="term" value="F:protein dimerization activity"/>
    <property type="evidence" value="ECO:0007669"/>
    <property type="project" value="InterPro"/>
</dbReference>
<reference evidence="14 15" key="1">
    <citation type="journal article" date="2016" name="Nat. Commun.">
        <title>Thousands of microbial genomes shed light on interconnected biogeochemical processes in an aquifer system.</title>
        <authorList>
            <person name="Anantharaman K."/>
            <person name="Brown C.T."/>
            <person name="Hug L.A."/>
            <person name="Sharon I."/>
            <person name="Castelle C.J."/>
            <person name="Probst A.J."/>
            <person name="Thomas B.C."/>
            <person name="Singh A."/>
            <person name="Wilkins M.J."/>
            <person name="Karaoz U."/>
            <person name="Brodie E.L."/>
            <person name="Williams K.H."/>
            <person name="Hubbard S.S."/>
            <person name="Banfield J.F."/>
        </authorList>
    </citation>
    <scope>NUCLEOTIDE SEQUENCE [LARGE SCALE GENOMIC DNA]</scope>
</reference>
<feature type="domain" description="DNA-directed RNA polymerase RpoA/D/Rpb3-type" evidence="13">
    <location>
        <begin position="24"/>
        <end position="232"/>
    </location>
</feature>
<proteinExistence type="inferred from homology"/>
<dbReference type="InterPro" id="IPR011773">
    <property type="entry name" value="DNA-dir_RpoA"/>
</dbReference>
<evidence type="ECO:0000256" key="3">
    <source>
        <dbReference type="ARBA" id="ARBA00015972"/>
    </source>
</evidence>
<dbReference type="Pfam" id="PF01000">
    <property type="entry name" value="RNA_pol_A_bac"/>
    <property type="match status" value="1"/>
</dbReference>
<feature type="compositionally biased region" description="Basic and acidic residues" evidence="12">
    <location>
        <begin position="12"/>
        <end position="22"/>
    </location>
</feature>
<keyword evidence="4 11" id="KW-0240">DNA-directed RNA polymerase</keyword>
<evidence type="ECO:0000256" key="9">
    <source>
        <dbReference type="ARBA" id="ARBA00033070"/>
    </source>
</evidence>
<dbReference type="SUPFAM" id="SSF47789">
    <property type="entry name" value="C-terminal domain of RNA polymerase alpha subunit"/>
    <property type="match status" value="1"/>
</dbReference>
<dbReference type="Proteomes" id="UP000179243">
    <property type="component" value="Unassembled WGS sequence"/>
</dbReference>
<dbReference type="InterPro" id="IPR011260">
    <property type="entry name" value="RNAP_asu_C"/>
</dbReference>
<keyword evidence="5 11" id="KW-0808">Transferase</keyword>
<dbReference type="SUPFAM" id="SSF56553">
    <property type="entry name" value="Insert subdomain of RNA polymerase alpha subunit"/>
    <property type="match status" value="1"/>
</dbReference>
<dbReference type="EMBL" id="MFYX01000067">
    <property type="protein sequence ID" value="OGK04630.1"/>
    <property type="molecule type" value="Genomic_DNA"/>
</dbReference>
<evidence type="ECO:0000256" key="6">
    <source>
        <dbReference type="ARBA" id="ARBA00022695"/>
    </source>
</evidence>
<name>A0A1F7FD60_UNCRA</name>
<dbReference type="Gene3D" id="1.10.150.20">
    <property type="entry name" value="5' to 3' exonuclease, C-terminal subdomain"/>
    <property type="match status" value="1"/>
</dbReference>
<evidence type="ECO:0000256" key="4">
    <source>
        <dbReference type="ARBA" id="ARBA00022478"/>
    </source>
</evidence>
<dbReference type="Pfam" id="PF03118">
    <property type="entry name" value="RNA_pol_A_CTD"/>
    <property type="match status" value="1"/>
</dbReference>
<evidence type="ECO:0000259" key="13">
    <source>
        <dbReference type="SMART" id="SM00662"/>
    </source>
</evidence>
<feature type="region of interest" description="Disordered" evidence="12">
    <location>
        <begin position="1"/>
        <end position="22"/>
    </location>
</feature>
<dbReference type="InterPro" id="IPR036643">
    <property type="entry name" value="RNApol_insert_sf"/>
</dbReference>
<dbReference type="NCBIfam" id="NF003513">
    <property type="entry name" value="PRK05182.1-2"/>
    <property type="match status" value="1"/>
</dbReference>
<dbReference type="GO" id="GO:0005737">
    <property type="term" value="C:cytoplasm"/>
    <property type="evidence" value="ECO:0007669"/>
    <property type="project" value="UniProtKB-ARBA"/>
</dbReference>
<accession>A0A1F7FD60</accession>
<dbReference type="Pfam" id="PF01193">
    <property type="entry name" value="RNA_pol_L"/>
    <property type="match status" value="1"/>
</dbReference>
<comment type="similarity">
    <text evidence="1 11">Belongs to the RNA polymerase alpha chain family.</text>
</comment>
<dbReference type="Gene3D" id="2.170.120.12">
    <property type="entry name" value="DNA-directed RNA polymerase, insert domain"/>
    <property type="match status" value="1"/>
</dbReference>
<dbReference type="GO" id="GO:0003677">
    <property type="term" value="F:DNA binding"/>
    <property type="evidence" value="ECO:0007669"/>
    <property type="project" value="UniProtKB-UniRule"/>
</dbReference>
<dbReference type="CDD" id="cd06928">
    <property type="entry name" value="RNAP_alpha_NTD"/>
    <property type="match status" value="1"/>
</dbReference>
<dbReference type="InterPro" id="IPR011262">
    <property type="entry name" value="DNA-dir_RNA_pol_insert"/>
</dbReference>
<dbReference type="HAMAP" id="MF_00059">
    <property type="entry name" value="RNApol_bact_RpoA"/>
    <property type="match status" value="1"/>
</dbReference>
<evidence type="ECO:0000256" key="1">
    <source>
        <dbReference type="ARBA" id="ARBA00007123"/>
    </source>
</evidence>
<keyword evidence="7 11" id="KW-0804">Transcription</keyword>
<dbReference type="NCBIfam" id="TIGR02027">
    <property type="entry name" value="rpoA"/>
    <property type="match status" value="1"/>
</dbReference>
<dbReference type="GO" id="GO:0003899">
    <property type="term" value="F:DNA-directed RNA polymerase activity"/>
    <property type="evidence" value="ECO:0007669"/>
    <property type="project" value="UniProtKB-UniRule"/>
</dbReference>
<evidence type="ECO:0000256" key="8">
    <source>
        <dbReference type="ARBA" id="ARBA00032524"/>
    </source>
</evidence>
<evidence type="ECO:0000256" key="10">
    <source>
        <dbReference type="ARBA" id="ARBA00048552"/>
    </source>
</evidence>
<dbReference type="EC" id="2.7.7.6" evidence="2 11"/>
<dbReference type="Gene3D" id="3.30.1360.10">
    <property type="entry name" value="RNA polymerase, RBP11-like subunit"/>
    <property type="match status" value="1"/>
</dbReference>
<comment type="domain">
    <text evidence="11">The N-terminal domain is essential for RNAP assembly and basal transcription, whereas the C-terminal domain is involved in interaction with transcriptional regulators and with upstream promoter elements.</text>
</comment>
<dbReference type="FunFam" id="2.170.120.12:FF:000001">
    <property type="entry name" value="DNA-directed RNA polymerase subunit alpha"/>
    <property type="match status" value="1"/>
</dbReference>
<comment type="catalytic activity">
    <reaction evidence="10 11">
        <text>RNA(n) + a ribonucleoside 5'-triphosphate = RNA(n+1) + diphosphate</text>
        <dbReference type="Rhea" id="RHEA:21248"/>
        <dbReference type="Rhea" id="RHEA-COMP:14527"/>
        <dbReference type="Rhea" id="RHEA-COMP:17342"/>
        <dbReference type="ChEBI" id="CHEBI:33019"/>
        <dbReference type="ChEBI" id="CHEBI:61557"/>
        <dbReference type="ChEBI" id="CHEBI:140395"/>
        <dbReference type="EC" id="2.7.7.6"/>
    </reaction>
</comment>
<evidence type="ECO:0000313" key="14">
    <source>
        <dbReference type="EMBL" id="OGK04630.1"/>
    </source>
</evidence>
<feature type="region of interest" description="Alpha N-terminal domain (alpha-NTD)" evidence="11">
    <location>
        <begin position="1"/>
        <end position="233"/>
    </location>
</feature>
<evidence type="ECO:0000256" key="7">
    <source>
        <dbReference type="ARBA" id="ARBA00023163"/>
    </source>
</evidence>
<sequence>MKWKNLQIPKGYSKDDSSDEKSNYGKFVVEPLERGFGITIGNALRRTLLSSLTGAAVTHVRIGGVQHEFSTIPGIAKEDVSEVMLNLKKLRFNLKVDEPVVLKLDVQGEGAVTAENFEENPDCDIISKDQHVCTINEDADLSMEITVSPGRGYKTAEMNKRENDPIAIIPIDANFSPVTKVNFSIENTRVGQRLDYDKLLLEIWTDGSIKPEDALAYAAKLLSNNLKIFINFEGELKEAEEAKSEDADKKRIRELLKMRVDELELSVRSSNCLRLANIHTIEDLVKNKESEILKYKNFGRKSLIELNEILQKMGLSFGMDLVLYRDN</sequence>
<gene>
    <name evidence="11" type="primary">rpoA</name>
    <name evidence="14" type="ORF">A2519_20850</name>
</gene>
<evidence type="ECO:0000256" key="11">
    <source>
        <dbReference type="HAMAP-Rule" id="MF_00059"/>
    </source>
</evidence>
<evidence type="ECO:0000256" key="2">
    <source>
        <dbReference type="ARBA" id="ARBA00012418"/>
    </source>
</evidence>
<dbReference type="AlphaFoldDB" id="A0A1F7FD60"/>
<evidence type="ECO:0000313" key="15">
    <source>
        <dbReference type="Proteomes" id="UP000179243"/>
    </source>
</evidence>
<dbReference type="SUPFAM" id="SSF55257">
    <property type="entry name" value="RBP11-like subunits of RNA polymerase"/>
    <property type="match status" value="1"/>
</dbReference>
<comment type="subunit">
    <text evidence="11">Homodimer. The RNAP catalytic core consists of 2 alpha, 1 beta, 1 beta' and 1 omega subunit. When a sigma factor is associated with the core the holoenzyme is formed, which can initiate transcription.</text>
</comment>
<dbReference type="GO" id="GO:0006351">
    <property type="term" value="P:DNA-templated transcription"/>
    <property type="evidence" value="ECO:0007669"/>
    <property type="project" value="UniProtKB-UniRule"/>
</dbReference>
<evidence type="ECO:0000256" key="12">
    <source>
        <dbReference type="SAM" id="MobiDB-lite"/>
    </source>
</evidence>
<dbReference type="InterPro" id="IPR011263">
    <property type="entry name" value="DNA-dir_RNA_pol_RpoA/D/Rpb3"/>
</dbReference>
<organism evidence="14 15">
    <name type="scientific">Candidatus Raymondbacteria bacterium RIFOXYD12_FULL_49_13</name>
    <dbReference type="NCBI Taxonomy" id="1817890"/>
    <lineage>
        <taxon>Bacteria</taxon>
        <taxon>Raymondiibacteriota</taxon>
    </lineage>
</organism>
<comment type="caution">
    <text evidence="14">The sequence shown here is derived from an EMBL/GenBank/DDBJ whole genome shotgun (WGS) entry which is preliminary data.</text>
</comment>
<evidence type="ECO:0000256" key="5">
    <source>
        <dbReference type="ARBA" id="ARBA00022679"/>
    </source>
</evidence>
<protein>
    <recommendedName>
        <fullName evidence="3 11">DNA-directed RNA polymerase subunit alpha</fullName>
        <shortName evidence="11">RNAP subunit alpha</shortName>
        <ecNumber evidence="2 11">2.7.7.6</ecNumber>
    </recommendedName>
    <alternativeName>
        <fullName evidence="9 11">RNA polymerase subunit alpha</fullName>
    </alternativeName>
    <alternativeName>
        <fullName evidence="8 11">Transcriptase subunit alpha</fullName>
    </alternativeName>
</protein>
<dbReference type="SMART" id="SM00662">
    <property type="entry name" value="RPOLD"/>
    <property type="match status" value="1"/>
</dbReference>
<dbReference type="GO" id="GO:0000428">
    <property type="term" value="C:DNA-directed RNA polymerase complex"/>
    <property type="evidence" value="ECO:0007669"/>
    <property type="project" value="UniProtKB-KW"/>
</dbReference>
<feature type="region of interest" description="Alpha C-terminal domain (alpha-CTD)" evidence="11">
    <location>
        <begin position="252"/>
        <end position="327"/>
    </location>
</feature>
<dbReference type="InterPro" id="IPR036603">
    <property type="entry name" value="RBP11-like"/>
</dbReference>
<dbReference type="NCBIfam" id="NF003519">
    <property type="entry name" value="PRK05182.2-5"/>
    <property type="match status" value="1"/>
</dbReference>
<keyword evidence="6 11" id="KW-0548">Nucleotidyltransferase</keyword>